<gene>
    <name evidence="1" type="ORF">Pan265_02790</name>
</gene>
<evidence type="ECO:0000313" key="2">
    <source>
        <dbReference type="Proteomes" id="UP000320386"/>
    </source>
</evidence>
<proteinExistence type="predicted"/>
<dbReference type="EMBL" id="CP036280">
    <property type="protein sequence ID" value="QDU70451.1"/>
    <property type="molecule type" value="Genomic_DNA"/>
</dbReference>
<name>A0A518BTZ8_9BACT</name>
<dbReference type="Proteomes" id="UP000320386">
    <property type="component" value="Chromosome"/>
</dbReference>
<dbReference type="OrthoDB" id="9778168at2"/>
<accession>A0A518BTZ8</accession>
<dbReference type="RefSeq" id="WP_145444564.1">
    <property type="nucleotide sequence ID" value="NZ_CP036280.1"/>
</dbReference>
<dbReference type="SUPFAM" id="SSF52540">
    <property type="entry name" value="P-loop containing nucleoside triphosphate hydrolases"/>
    <property type="match status" value="1"/>
</dbReference>
<reference evidence="1 2" key="1">
    <citation type="submission" date="2019-02" db="EMBL/GenBank/DDBJ databases">
        <title>Deep-cultivation of Planctomycetes and their phenomic and genomic characterization uncovers novel biology.</title>
        <authorList>
            <person name="Wiegand S."/>
            <person name="Jogler M."/>
            <person name="Boedeker C."/>
            <person name="Pinto D."/>
            <person name="Vollmers J."/>
            <person name="Rivas-Marin E."/>
            <person name="Kohn T."/>
            <person name="Peeters S.H."/>
            <person name="Heuer A."/>
            <person name="Rast P."/>
            <person name="Oberbeckmann S."/>
            <person name="Bunk B."/>
            <person name="Jeske O."/>
            <person name="Meyerdierks A."/>
            <person name="Storesund J.E."/>
            <person name="Kallscheuer N."/>
            <person name="Luecker S."/>
            <person name="Lage O.M."/>
            <person name="Pohl T."/>
            <person name="Merkel B.J."/>
            <person name="Hornburger P."/>
            <person name="Mueller R.-W."/>
            <person name="Bruemmer F."/>
            <person name="Labrenz M."/>
            <person name="Spormann A.M."/>
            <person name="Op den Camp H."/>
            <person name="Overmann J."/>
            <person name="Amann R."/>
            <person name="Jetten M.S.M."/>
            <person name="Mascher T."/>
            <person name="Medema M.H."/>
            <person name="Devos D.P."/>
            <person name="Kaster A.-K."/>
            <person name="Ovreas L."/>
            <person name="Rohde M."/>
            <person name="Galperin M.Y."/>
            <person name="Jogler C."/>
        </authorList>
    </citation>
    <scope>NUCLEOTIDE SEQUENCE [LARGE SCALE GENOMIC DNA]</scope>
    <source>
        <strain evidence="1 2">Pan265</strain>
    </source>
</reference>
<dbReference type="InterPro" id="IPR027417">
    <property type="entry name" value="P-loop_NTPase"/>
</dbReference>
<protein>
    <submittedName>
        <fullName evidence="1">Uncharacterized protein</fullName>
    </submittedName>
</protein>
<dbReference type="KEGG" id="mcad:Pan265_02790"/>
<keyword evidence="2" id="KW-1185">Reference proteome</keyword>
<dbReference type="AlphaFoldDB" id="A0A518BTZ8"/>
<evidence type="ECO:0000313" key="1">
    <source>
        <dbReference type="EMBL" id="QDU70451.1"/>
    </source>
</evidence>
<sequence length="180" mass="20293">MRRIESPFADLVAVDKRARRLDLVWRQARPEERVELDIVAEVMRSRFTHSRSALLSPPTRDEADGPLRLGRIHHGRQELGYLGLHKHELMQDALFTGRSGSGKSTACLNLMIKLIDQDVPWTVIEIKQGLSPKLGRGFYSALEDLEPDRAFVVYAGRERYPLADSVEAIGLAEICSELTS</sequence>
<organism evidence="1 2">
    <name type="scientific">Mucisphaera calidilacus</name>
    <dbReference type="NCBI Taxonomy" id="2527982"/>
    <lineage>
        <taxon>Bacteria</taxon>
        <taxon>Pseudomonadati</taxon>
        <taxon>Planctomycetota</taxon>
        <taxon>Phycisphaerae</taxon>
        <taxon>Phycisphaerales</taxon>
        <taxon>Phycisphaeraceae</taxon>
        <taxon>Mucisphaera</taxon>
    </lineage>
</organism>